<name>A0A7Y2RBM7_9HYPH</name>
<organism evidence="2 3">
    <name type="scientific">Rhizobium laguerreae</name>
    <dbReference type="NCBI Taxonomy" id="1076926"/>
    <lineage>
        <taxon>Bacteria</taxon>
        <taxon>Pseudomonadati</taxon>
        <taxon>Pseudomonadota</taxon>
        <taxon>Alphaproteobacteria</taxon>
        <taxon>Hyphomicrobiales</taxon>
        <taxon>Rhizobiaceae</taxon>
        <taxon>Rhizobium/Agrobacterium group</taxon>
        <taxon>Rhizobium</taxon>
    </lineage>
</organism>
<protein>
    <recommendedName>
        <fullName evidence="1">Bacteriophage T5 Orf172 DNA-binding domain-containing protein</fullName>
    </recommendedName>
</protein>
<dbReference type="InterPro" id="IPR018306">
    <property type="entry name" value="Phage_T5_Orf172_DNA-bd"/>
</dbReference>
<dbReference type="Pfam" id="PF10544">
    <property type="entry name" value="T5orf172"/>
    <property type="match status" value="1"/>
</dbReference>
<proteinExistence type="predicted"/>
<evidence type="ECO:0000313" key="3">
    <source>
        <dbReference type="Proteomes" id="UP000530654"/>
    </source>
</evidence>
<evidence type="ECO:0000313" key="2">
    <source>
        <dbReference type="EMBL" id="NNH67813.1"/>
    </source>
</evidence>
<gene>
    <name evidence="2" type="ORF">HLI17_31935</name>
</gene>
<dbReference type="RefSeq" id="WP_170282873.1">
    <property type="nucleotide sequence ID" value="NZ_JABEQY010000047.1"/>
</dbReference>
<feature type="domain" description="Bacteriophage T5 Orf172 DNA-binding" evidence="1">
    <location>
        <begin position="37"/>
        <end position="126"/>
    </location>
</feature>
<reference evidence="2 3" key="1">
    <citation type="submission" date="2020-04" db="EMBL/GenBank/DDBJ databases">
        <title>Rhizobium bacterial biofertilizers improve the content of phenolic compounds of Lactuca sativa L. under non-saline and saline-stress conditions.</title>
        <authorList>
            <person name="Ayuso-Calles M."/>
            <person name="Garcia-Estevez I."/>
            <person name="Jimenez-Gomez A."/>
            <person name="Flores-Felix J.D."/>
            <person name="Escribano-Bailon M."/>
            <person name="Rivas R."/>
        </authorList>
    </citation>
    <scope>NUCLEOTIDE SEQUENCE [LARGE SCALE GENOMIC DNA]</scope>
    <source>
        <strain evidence="2 3">GPTR02</strain>
    </source>
</reference>
<sequence>MKALTVKQATARIAKRYGKTQEALVSSFIPAGRTAFYIYAIVVKDHLDKVKIGMTKKWSSRRFSYANWNLAQGDGILDERVFIITDEFIDLGKIEAFILATFGAERAFGNEWFNASLDDAARHIDRVFCETNISYVLA</sequence>
<accession>A0A7Y2RBM7</accession>
<evidence type="ECO:0000259" key="1">
    <source>
        <dbReference type="Pfam" id="PF10544"/>
    </source>
</evidence>
<dbReference type="EMBL" id="JABEQY010000047">
    <property type="protein sequence ID" value="NNH67813.1"/>
    <property type="molecule type" value="Genomic_DNA"/>
</dbReference>
<comment type="caution">
    <text evidence="2">The sequence shown here is derived from an EMBL/GenBank/DDBJ whole genome shotgun (WGS) entry which is preliminary data.</text>
</comment>
<dbReference type="AlphaFoldDB" id="A0A7Y2RBM7"/>
<dbReference type="Proteomes" id="UP000530654">
    <property type="component" value="Unassembled WGS sequence"/>
</dbReference>